<keyword evidence="10" id="KW-1185">Reference proteome</keyword>
<evidence type="ECO:0000256" key="5">
    <source>
        <dbReference type="ARBA" id="ARBA00023004"/>
    </source>
</evidence>
<dbReference type="InterPro" id="IPR009056">
    <property type="entry name" value="Cyt_c-like_dom"/>
</dbReference>
<dbReference type="InterPro" id="IPR036909">
    <property type="entry name" value="Cyt_c-like_dom_sf"/>
</dbReference>
<dbReference type="EMBL" id="JALHLG010000003">
    <property type="protein sequence ID" value="MCJ2185828.1"/>
    <property type="molecule type" value="Genomic_DNA"/>
</dbReference>
<keyword evidence="4" id="KW-0249">Electron transport</keyword>
<reference evidence="9 10" key="1">
    <citation type="submission" date="2022-04" db="EMBL/GenBank/DDBJ databases">
        <title>Identification of a novel bacterium isolated from mangrove sediments.</title>
        <authorList>
            <person name="Pan X."/>
        </authorList>
    </citation>
    <scope>NUCLEOTIDE SEQUENCE [LARGE SCALE GENOMIC DNA]</scope>
    <source>
        <strain evidence="9 10">B2638</strain>
    </source>
</reference>
<feature type="signal peptide" evidence="7">
    <location>
        <begin position="1"/>
        <end position="22"/>
    </location>
</feature>
<comment type="caution">
    <text evidence="9">The sequence shown here is derived from an EMBL/GenBank/DDBJ whole genome shotgun (WGS) entry which is preliminary data.</text>
</comment>
<keyword evidence="1" id="KW-0813">Transport</keyword>
<evidence type="ECO:0000313" key="10">
    <source>
        <dbReference type="Proteomes" id="UP001202281"/>
    </source>
</evidence>
<proteinExistence type="predicted"/>
<evidence type="ECO:0000256" key="2">
    <source>
        <dbReference type="ARBA" id="ARBA00022617"/>
    </source>
</evidence>
<keyword evidence="2 6" id="KW-0349">Heme</keyword>
<evidence type="ECO:0000259" key="8">
    <source>
        <dbReference type="PROSITE" id="PS51007"/>
    </source>
</evidence>
<feature type="domain" description="Cytochrome c" evidence="8">
    <location>
        <begin position="22"/>
        <end position="123"/>
    </location>
</feature>
<dbReference type="Pfam" id="PF00034">
    <property type="entry name" value="Cytochrom_C"/>
    <property type="match status" value="1"/>
</dbReference>
<dbReference type="InterPro" id="IPR002327">
    <property type="entry name" value="Cyt_c_1A/1B"/>
</dbReference>
<dbReference type="PROSITE" id="PS51007">
    <property type="entry name" value="CYTC"/>
    <property type="match status" value="1"/>
</dbReference>
<dbReference type="Gene3D" id="1.10.760.10">
    <property type="entry name" value="Cytochrome c-like domain"/>
    <property type="match status" value="1"/>
</dbReference>
<keyword evidence="7" id="KW-0732">Signal</keyword>
<feature type="chain" id="PRO_5046978485" evidence="7">
    <location>
        <begin position="23"/>
        <end position="123"/>
    </location>
</feature>
<dbReference type="Proteomes" id="UP001202281">
    <property type="component" value="Unassembled WGS sequence"/>
</dbReference>
<dbReference type="PANTHER" id="PTHR11961">
    <property type="entry name" value="CYTOCHROME C"/>
    <property type="match status" value="1"/>
</dbReference>
<keyword evidence="3 6" id="KW-0479">Metal-binding</keyword>
<organism evidence="9 10">
    <name type="scientific">Novosphingobium beihaiensis</name>
    <dbReference type="NCBI Taxonomy" id="2930389"/>
    <lineage>
        <taxon>Bacteria</taxon>
        <taxon>Pseudomonadati</taxon>
        <taxon>Pseudomonadota</taxon>
        <taxon>Alphaproteobacteria</taxon>
        <taxon>Sphingomonadales</taxon>
        <taxon>Sphingomonadaceae</taxon>
        <taxon>Novosphingobium</taxon>
    </lineage>
</organism>
<keyword evidence="5 6" id="KW-0408">Iron</keyword>
<evidence type="ECO:0000256" key="1">
    <source>
        <dbReference type="ARBA" id="ARBA00022448"/>
    </source>
</evidence>
<evidence type="ECO:0000256" key="4">
    <source>
        <dbReference type="ARBA" id="ARBA00022982"/>
    </source>
</evidence>
<sequence length="123" mass="13089">MRMTIWAAVAGMTAMAAVPALAAPPQGETLFRQRCQMCHTDAPGARNGVGPNLSGLSGRTAGTAANYKYSPKLAKSGITWNSKTLDQFLTAPNRMVPGTRMVISIPNKDERKAVVGFLLKGKK</sequence>
<dbReference type="SUPFAM" id="SSF46626">
    <property type="entry name" value="Cytochrome c"/>
    <property type="match status" value="1"/>
</dbReference>
<evidence type="ECO:0000256" key="7">
    <source>
        <dbReference type="SAM" id="SignalP"/>
    </source>
</evidence>
<dbReference type="PRINTS" id="PR00604">
    <property type="entry name" value="CYTCHRMECIAB"/>
</dbReference>
<evidence type="ECO:0000313" key="9">
    <source>
        <dbReference type="EMBL" id="MCJ2185828.1"/>
    </source>
</evidence>
<protein>
    <submittedName>
        <fullName evidence="9">C-type cytochrome</fullName>
    </submittedName>
</protein>
<evidence type="ECO:0000256" key="3">
    <source>
        <dbReference type="ARBA" id="ARBA00022723"/>
    </source>
</evidence>
<accession>A0ABT0BLJ7</accession>
<dbReference type="RefSeq" id="WP_243917855.1">
    <property type="nucleotide sequence ID" value="NZ_JALHLG010000003.1"/>
</dbReference>
<gene>
    <name evidence="9" type="ORF">MTR66_03250</name>
</gene>
<name>A0ABT0BLJ7_9SPHN</name>
<evidence type="ECO:0000256" key="6">
    <source>
        <dbReference type="PROSITE-ProRule" id="PRU00433"/>
    </source>
</evidence>